<keyword evidence="5" id="KW-1133">Transmembrane helix</keyword>
<accession>A0ABQ1K4H4</accession>
<dbReference type="InterPro" id="IPR023343">
    <property type="entry name" value="Penicillin_amidase_dom1"/>
</dbReference>
<evidence type="ECO:0000256" key="1">
    <source>
        <dbReference type="ARBA" id="ARBA00006586"/>
    </source>
</evidence>
<dbReference type="PANTHER" id="PTHR34218">
    <property type="entry name" value="PEPTIDASE S45 PENICILLIN AMIDASE"/>
    <property type="match status" value="1"/>
</dbReference>
<dbReference type="InterPro" id="IPR014395">
    <property type="entry name" value="Pen/GL7ACA/AHL_acylase"/>
</dbReference>
<evidence type="ECO:0000256" key="2">
    <source>
        <dbReference type="ARBA" id="ARBA00022801"/>
    </source>
</evidence>
<comment type="caution">
    <text evidence="6">The sequence shown here is derived from an EMBL/GenBank/DDBJ whole genome shotgun (WGS) entry which is preliminary data.</text>
</comment>
<keyword evidence="3" id="KW-0865">Zymogen</keyword>
<feature type="transmembrane region" description="Helical" evidence="5">
    <location>
        <begin position="18"/>
        <end position="36"/>
    </location>
</feature>
<dbReference type="InterPro" id="IPR002692">
    <property type="entry name" value="S45"/>
</dbReference>
<dbReference type="Gene3D" id="3.60.20.10">
    <property type="entry name" value="Glutamine Phosphoribosylpyrophosphate, subunit 1, domain 1"/>
    <property type="match status" value="1"/>
</dbReference>
<dbReference type="InterPro" id="IPR043146">
    <property type="entry name" value="Penicillin_amidase_N_B-knob"/>
</dbReference>
<keyword evidence="5" id="KW-0472">Membrane</keyword>
<dbReference type="Proteomes" id="UP000622638">
    <property type="component" value="Unassembled WGS sequence"/>
</dbReference>
<reference evidence="7" key="1">
    <citation type="journal article" date="2019" name="Int. J. Syst. Evol. Microbiol.">
        <title>The Global Catalogue of Microorganisms (GCM) 10K type strain sequencing project: providing services to taxonomists for standard genome sequencing and annotation.</title>
        <authorList>
            <consortium name="The Broad Institute Genomics Platform"/>
            <consortium name="The Broad Institute Genome Sequencing Center for Infectious Disease"/>
            <person name="Wu L."/>
            <person name="Ma J."/>
        </authorList>
    </citation>
    <scope>NUCLEOTIDE SEQUENCE [LARGE SCALE GENOMIC DNA]</scope>
    <source>
        <strain evidence="7">CGMCC 1.15931</strain>
    </source>
</reference>
<dbReference type="PANTHER" id="PTHR34218:SF4">
    <property type="entry name" value="ACYL-HOMOSERINE LACTONE ACYLASE QUIP"/>
    <property type="match status" value="1"/>
</dbReference>
<sequence length="803" mass="86031">MQNGGRPRSTRHWAKRTGWALLALLLMAWLTVWFFLRGSLPELDGRRAVAGLHAGVTVKRDAGGVPSIAGSHRLDVAYATGFVHAQDRFFQMDLLRRVAAGELAELFGAKALPTDRQHRLHRFRARAAAAYHQLPAADRELLERYTAGVNEGLNALGTRPFEYGLLRMKPRPWSAHDSLLALYAMYLDLQGNSTGRELSRGWMREHADAAQLAFLMPPASRWDAPLDAADAPVPEVPVPARAPSWWGQPGPRDAALLAADDFRSAIGSNNWAIAGSRSKGGGAIVADDMHLGIKLPNTWYRALLQVPDRSGSTRRLVGVTLPGTPFIIVGTNGHVAWAFTNSYGDYQDLVTASFDPVRPGQVQLNGRWETVTEHAETILVKGALAETLTVRDTSLGPLLKAGGRTFAVHWIAHESALVNVNLRRLEGASTLDEALAIANTAGIPAQNFVAGDAAGNIGWTIAGPLPRRAQGPGAPDATFPLAGGAPSWQGTLAPAEYPRIVNPAAGQLNTGNSRQLAGTGAALLGDGGFDLGARSRQARDALAALGGATDERAVYGVMLDDRALFLAGWRERALALLDSQALAGQPKRAEAARLLRENWSGRASPDSAGYRIARGFMWSLYELLYGGANAQLQAYGNGAGAAVAERRWPEVVARLLDEQPPGWLPHQYDSWRALQLAALDRTVADLEADGTALRDATWGARNTVAIAHPIAQAVPALRKWLSAPADPQPGDAHMPRVSGPTFGQSERFAVSPGKEEQGIFNMPGGQSGHPLSPYFLAGHADWLRGTPTPLLPGPALHTLAFIP</sequence>
<keyword evidence="7" id="KW-1185">Reference proteome</keyword>
<dbReference type="SUPFAM" id="SSF56235">
    <property type="entry name" value="N-terminal nucleophile aminohydrolases (Ntn hydrolases)"/>
    <property type="match status" value="1"/>
</dbReference>
<evidence type="ECO:0000313" key="7">
    <source>
        <dbReference type="Proteomes" id="UP000622638"/>
    </source>
</evidence>
<protein>
    <submittedName>
        <fullName evidence="6">Peptidase</fullName>
    </submittedName>
</protein>
<dbReference type="EMBL" id="BMKG01000002">
    <property type="protein sequence ID" value="GGB87988.1"/>
    <property type="molecule type" value="Genomic_DNA"/>
</dbReference>
<gene>
    <name evidence="6" type="ORF">GCM10011572_07550</name>
</gene>
<keyword evidence="5" id="KW-0812">Transmembrane</keyword>
<dbReference type="RefSeq" id="WP_188915881.1">
    <property type="nucleotide sequence ID" value="NZ_BMKG01000002.1"/>
</dbReference>
<dbReference type="InterPro" id="IPR029055">
    <property type="entry name" value="Ntn_hydrolases_N"/>
</dbReference>
<dbReference type="Gene3D" id="2.30.120.10">
    <property type="match status" value="1"/>
</dbReference>
<comment type="similarity">
    <text evidence="1">Belongs to the peptidase S45 family.</text>
</comment>
<evidence type="ECO:0000256" key="4">
    <source>
        <dbReference type="SAM" id="MobiDB-lite"/>
    </source>
</evidence>
<proteinExistence type="inferred from homology"/>
<name>A0ABQ1K4H4_9BURK</name>
<keyword evidence="2" id="KW-0378">Hydrolase</keyword>
<dbReference type="PIRSF" id="PIRSF001227">
    <property type="entry name" value="Pen_acylase"/>
    <property type="match status" value="1"/>
</dbReference>
<feature type="region of interest" description="Disordered" evidence="4">
    <location>
        <begin position="724"/>
        <end position="746"/>
    </location>
</feature>
<evidence type="ECO:0000313" key="6">
    <source>
        <dbReference type="EMBL" id="GGB87988.1"/>
    </source>
</evidence>
<dbReference type="Pfam" id="PF01804">
    <property type="entry name" value="Penicil_amidase"/>
    <property type="match status" value="1"/>
</dbReference>
<dbReference type="InterPro" id="IPR043147">
    <property type="entry name" value="Penicillin_amidase_A-knob"/>
</dbReference>
<evidence type="ECO:0000256" key="3">
    <source>
        <dbReference type="ARBA" id="ARBA00023145"/>
    </source>
</evidence>
<dbReference type="Gene3D" id="1.10.1400.10">
    <property type="match status" value="1"/>
</dbReference>
<dbReference type="Gene3D" id="1.10.439.10">
    <property type="entry name" value="Penicillin Amidohydrolase, domain 1"/>
    <property type="match status" value="1"/>
</dbReference>
<organism evidence="6 7">
    <name type="scientific">Pseudoduganella buxea</name>
    <dbReference type="NCBI Taxonomy" id="1949069"/>
    <lineage>
        <taxon>Bacteria</taxon>
        <taxon>Pseudomonadati</taxon>
        <taxon>Pseudomonadota</taxon>
        <taxon>Betaproteobacteria</taxon>
        <taxon>Burkholderiales</taxon>
        <taxon>Oxalobacteraceae</taxon>
        <taxon>Telluria group</taxon>
        <taxon>Pseudoduganella</taxon>
    </lineage>
</organism>
<evidence type="ECO:0000256" key="5">
    <source>
        <dbReference type="SAM" id="Phobius"/>
    </source>
</evidence>
<dbReference type="CDD" id="cd03747">
    <property type="entry name" value="Ntn_PGA_like"/>
    <property type="match status" value="1"/>
</dbReference>